<dbReference type="InterPro" id="IPR041705">
    <property type="entry name" value="PIN_Sll0205"/>
</dbReference>
<comment type="caution">
    <text evidence="2">The sequence shown here is derived from an EMBL/GenBank/DDBJ whole genome shotgun (WGS) entry which is preliminary data.</text>
</comment>
<dbReference type="InterPro" id="IPR052919">
    <property type="entry name" value="TA_system_RNase"/>
</dbReference>
<reference evidence="2" key="1">
    <citation type="submission" date="2016-01" db="EMBL/GenBank/DDBJ databases">
        <authorList>
            <person name="Peeters C."/>
        </authorList>
    </citation>
    <scope>NUCLEOTIDE SEQUENCE [LARGE SCALE GENOMIC DNA]</scope>
    <source>
        <strain evidence="2">LMG 22934</strain>
    </source>
</reference>
<evidence type="ECO:0000259" key="1">
    <source>
        <dbReference type="Pfam" id="PF01850"/>
    </source>
</evidence>
<dbReference type="CDD" id="cd09872">
    <property type="entry name" value="PIN_Sll0205-like"/>
    <property type="match status" value="1"/>
</dbReference>
<dbReference type="Gene3D" id="3.40.50.1010">
    <property type="entry name" value="5'-nuclease"/>
    <property type="match status" value="1"/>
</dbReference>
<accession>A0A158JBM7</accession>
<keyword evidence="3" id="KW-1185">Reference proteome</keyword>
<dbReference type="Proteomes" id="UP000054977">
    <property type="component" value="Unassembled WGS sequence"/>
</dbReference>
<sequence>MRVLLDTHIALWAAEGAPQLSSSAIDLIEDPANTLLVSAAAVWEIAIKHAKGNLRVHPRDARSAFRLAGFAELPIAGEHAEAVAALPFHDDHADPFDRIMIAQALHEGIVLLSADPKVWRYHPTLMIRA</sequence>
<feature type="domain" description="PIN" evidence="1">
    <location>
        <begin position="3"/>
        <end position="117"/>
    </location>
</feature>
<dbReference type="OrthoDB" id="9798990at2"/>
<dbReference type="InterPro" id="IPR029060">
    <property type="entry name" value="PIN-like_dom_sf"/>
</dbReference>
<dbReference type="RefSeq" id="WP_087670828.1">
    <property type="nucleotide sequence ID" value="NZ_FCNW02000075.1"/>
</dbReference>
<proteinExistence type="predicted"/>
<dbReference type="AlphaFoldDB" id="A0A158JBM7"/>
<protein>
    <submittedName>
        <fullName evidence="2">PilT domain-containing protein</fullName>
    </submittedName>
</protein>
<organism evidence="2 3">
    <name type="scientific">Caballeronia humi</name>
    <dbReference type="NCBI Taxonomy" id="326474"/>
    <lineage>
        <taxon>Bacteria</taxon>
        <taxon>Pseudomonadati</taxon>
        <taxon>Pseudomonadota</taxon>
        <taxon>Betaproteobacteria</taxon>
        <taxon>Burkholderiales</taxon>
        <taxon>Burkholderiaceae</taxon>
        <taxon>Caballeronia</taxon>
    </lineage>
</organism>
<dbReference type="STRING" id="326474.AWB65_06316"/>
<dbReference type="PANTHER" id="PTHR36173:SF2">
    <property type="entry name" value="RIBONUCLEASE VAPC16"/>
    <property type="match status" value="1"/>
</dbReference>
<dbReference type="SUPFAM" id="SSF88723">
    <property type="entry name" value="PIN domain-like"/>
    <property type="match status" value="1"/>
</dbReference>
<evidence type="ECO:0000313" key="3">
    <source>
        <dbReference type="Proteomes" id="UP000054977"/>
    </source>
</evidence>
<dbReference type="Pfam" id="PF01850">
    <property type="entry name" value="PIN"/>
    <property type="match status" value="1"/>
</dbReference>
<dbReference type="PANTHER" id="PTHR36173">
    <property type="entry name" value="RIBONUCLEASE VAPC16-RELATED"/>
    <property type="match status" value="1"/>
</dbReference>
<dbReference type="InterPro" id="IPR002716">
    <property type="entry name" value="PIN_dom"/>
</dbReference>
<gene>
    <name evidence="2" type="ORF">AWB65_06316</name>
</gene>
<name>A0A158JBM7_9BURK</name>
<dbReference type="EMBL" id="FCNW02000075">
    <property type="protein sequence ID" value="SAL66258.1"/>
    <property type="molecule type" value="Genomic_DNA"/>
</dbReference>
<evidence type="ECO:0000313" key="2">
    <source>
        <dbReference type="EMBL" id="SAL66258.1"/>
    </source>
</evidence>